<keyword evidence="11" id="KW-0479">Metal-binding</keyword>
<dbReference type="InterPro" id="IPR004101">
    <property type="entry name" value="Mur_ligase_C"/>
</dbReference>
<evidence type="ECO:0000256" key="16">
    <source>
        <dbReference type="ARBA" id="ARBA00030048"/>
    </source>
</evidence>
<evidence type="ECO:0000256" key="12">
    <source>
        <dbReference type="ARBA" id="ARBA00022741"/>
    </source>
</evidence>
<evidence type="ECO:0000259" key="24">
    <source>
        <dbReference type="Pfam" id="PF02875"/>
    </source>
</evidence>
<dbReference type="Pfam" id="PF02875">
    <property type="entry name" value="Mur_ligase_C"/>
    <property type="match status" value="1"/>
</dbReference>
<keyword evidence="15" id="KW-0289">Folate biosynthesis</keyword>
<dbReference type="InterPro" id="IPR036565">
    <property type="entry name" value="Mur-like_cat_sf"/>
</dbReference>
<comment type="pathway">
    <text evidence="3">Cofactor biosynthesis; tetrahydrofolate biosynthesis; 7,8-dihydrofolate from 2-amino-4-hydroxy-6-hydroxymethyl-7,8-dihydropteridine diphosphate and 4-aminobenzoate: step 2/2.</text>
</comment>
<dbReference type="Gene3D" id="3.40.1190.10">
    <property type="entry name" value="Mur-like, catalytic domain"/>
    <property type="match status" value="1"/>
</dbReference>
<dbReference type="HOGENOM" id="CLU_015869_1_0_4"/>
<dbReference type="GO" id="GO:0005524">
    <property type="term" value="F:ATP binding"/>
    <property type="evidence" value="ECO:0007669"/>
    <property type="project" value="UniProtKB-KW"/>
</dbReference>
<name>C6XE13_METGS</name>
<dbReference type="InterPro" id="IPR001645">
    <property type="entry name" value="Folylpolyglutamate_synth"/>
</dbReference>
<comment type="subunit">
    <text evidence="6">Monomer.</text>
</comment>
<evidence type="ECO:0000313" key="26">
    <source>
        <dbReference type="EMBL" id="ACT50788.1"/>
    </source>
</evidence>
<keyword evidence="10 23" id="KW-0436">Ligase</keyword>
<organism evidence="26 27">
    <name type="scientific">Methylovorus glucosotrophus (strain SIP3-4)</name>
    <dbReference type="NCBI Taxonomy" id="582744"/>
    <lineage>
        <taxon>Bacteria</taxon>
        <taxon>Pseudomonadati</taxon>
        <taxon>Pseudomonadota</taxon>
        <taxon>Betaproteobacteria</taxon>
        <taxon>Nitrosomonadales</taxon>
        <taxon>Methylophilaceae</taxon>
        <taxon>Methylovorus</taxon>
    </lineage>
</organism>
<dbReference type="InterPro" id="IPR036615">
    <property type="entry name" value="Mur_ligase_C_dom_sf"/>
</dbReference>
<evidence type="ECO:0000313" key="27">
    <source>
        <dbReference type="Proteomes" id="UP000002743"/>
    </source>
</evidence>
<dbReference type="GO" id="GO:0005737">
    <property type="term" value="C:cytoplasm"/>
    <property type="evidence" value="ECO:0007669"/>
    <property type="project" value="TreeGrafter"/>
</dbReference>
<dbReference type="AlphaFoldDB" id="C6XE13"/>
<evidence type="ECO:0000256" key="5">
    <source>
        <dbReference type="ARBA" id="ARBA00008276"/>
    </source>
</evidence>
<proteinExistence type="inferred from homology"/>
<dbReference type="OrthoDB" id="9809356at2"/>
<dbReference type="EMBL" id="CP001674">
    <property type="protein sequence ID" value="ACT50788.1"/>
    <property type="molecule type" value="Genomic_DNA"/>
</dbReference>
<dbReference type="RefSeq" id="WP_015830214.1">
    <property type="nucleotide sequence ID" value="NC_012969.1"/>
</dbReference>
<protein>
    <recommendedName>
        <fullName evidence="9">Dihydrofolate synthase/folylpolyglutamate synthase</fullName>
        <ecNumber evidence="7">6.3.2.12</ecNumber>
        <ecNumber evidence="8">6.3.2.17</ecNumber>
    </recommendedName>
    <alternativeName>
        <fullName evidence="18">Folylpoly-gamma-glutamate synthetase-dihydrofolate synthetase</fullName>
    </alternativeName>
    <alternativeName>
        <fullName evidence="16">Folylpolyglutamate synthetase</fullName>
    </alternativeName>
    <alternativeName>
        <fullName evidence="17">Tetrahydrofolylpolyglutamate synthase</fullName>
    </alternativeName>
</protein>
<dbReference type="NCBIfam" id="TIGR01499">
    <property type="entry name" value="folC"/>
    <property type="match status" value="1"/>
</dbReference>
<keyword evidence="27" id="KW-1185">Reference proteome</keyword>
<dbReference type="GO" id="GO:0004326">
    <property type="term" value="F:tetrahydrofolylpolyglutamate synthase activity"/>
    <property type="evidence" value="ECO:0007669"/>
    <property type="project" value="UniProtKB-EC"/>
</dbReference>
<evidence type="ECO:0000256" key="1">
    <source>
        <dbReference type="ARBA" id="ARBA00001946"/>
    </source>
</evidence>
<dbReference type="PANTHER" id="PTHR11136">
    <property type="entry name" value="FOLYLPOLYGLUTAMATE SYNTHASE-RELATED"/>
    <property type="match status" value="1"/>
</dbReference>
<gene>
    <name evidence="26" type="ordered locus">Msip34_1543</name>
</gene>
<comment type="catalytic activity">
    <reaction evidence="20">
        <text>10-formyltetrahydrofolyl-(gamma-L-Glu)(n) + L-glutamate + ATP = 10-formyltetrahydrofolyl-(gamma-L-Glu)(n+1) + ADP + phosphate + H(+)</text>
        <dbReference type="Rhea" id="RHEA:51904"/>
        <dbReference type="Rhea" id="RHEA-COMP:13088"/>
        <dbReference type="Rhea" id="RHEA-COMP:14300"/>
        <dbReference type="ChEBI" id="CHEBI:15378"/>
        <dbReference type="ChEBI" id="CHEBI:29985"/>
        <dbReference type="ChEBI" id="CHEBI:30616"/>
        <dbReference type="ChEBI" id="CHEBI:43474"/>
        <dbReference type="ChEBI" id="CHEBI:134413"/>
        <dbReference type="ChEBI" id="CHEBI:456216"/>
        <dbReference type="EC" id="6.3.2.17"/>
    </reaction>
</comment>
<dbReference type="NCBIfam" id="NF008101">
    <property type="entry name" value="PRK10846.1"/>
    <property type="match status" value="1"/>
</dbReference>
<evidence type="ECO:0000256" key="22">
    <source>
        <dbReference type="ARBA" id="ARBA00049161"/>
    </source>
</evidence>
<evidence type="ECO:0000256" key="7">
    <source>
        <dbReference type="ARBA" id="ARBA00013023"/>
    </source>
</evidence>
<keyword evidence="13 23" id="KW-0067">ATP-binding</keyword>
<evidence type="ECO:0000256" key="19">
    <source>
        <dbReference type="ARBA" id="ARBA00047493"/>
    </source>
</evidence>
<evidence type="ECO:0000256" key="6">
    <source>
        <dbReference type="ARBA" id="ARBA00011245"/>
    </source>
</evidence>
<dbReference type="GO" id="GO:0046656">
    <property type="term" value="P:folic acid biosynthetic process"/>
    <property type="evidence" value="ECO:0007669"/>
    <property type="project" value="UniProtKB-KW"/>
</dbReference>
<dbReference type="KEGG" id="mei:Msip34_1543"/>
<dbReference type="UniPathway" id="UPA00077">
    <property type="reaction ID" value="UER00157"/>
</dbReference>
<feature type="domain" description="Mur ligase central" evidence="25">
    <location>
        <begin position="51"/>
        <end position="264"/>
    </location>
</feature>
<dbReference type="PANTHER" id="PTHR11136:SF0">
    <property type="entry name" value="DIHYDROFOLATE SYNTHETASE-RELATED"/>
    <property type="match status" value="1"/>
</dbReference>
<accession>C6XE13</accession>
<dbReference type="PIRSF" id="PIRSF001563">
    <property type="entry name" value="Folylpolyglu_synth"/>
    <property type="match status" value="1"/>
</dbReference>
<dbReference type="InterPro" id="IPR013221">
    <property type="entry name" value="Mur_ligase_cen"/>
</dbReference>
<dbReference type="eggNOG" id="COG0285">
    <property type="taxonomic scope" value="Bacteria"/>
</dbReference>
<reference evidence="27" key="1">
    <citation type="submission" date="2009-07" db="EMBL/GenBank/DDBJ databases">
        <title>Complete sequence of chromosome of Methylovorus sp. SIP3-4.</title>
        <authorList>
            <person name="Lucas S."/>
            <person name="Copeland A."/>
            <person name="Lapidus A."/>
            <person name="Glavina del Rio T."/>
            <person name="Tice H."/>
            <person name="Bruce D."/>
            <person name="Goodwin L."/>
            <person name="Pitluck S."/>
            <person name="Clum A."/>
            <person name="Larimer F."/>
            <person name="Land M."/>
            <person name="Hauser L."/>
            <person name="Kyrpides N."/>
            <person name="Mikhailova N."/>
            <person name="Kayluzhnaya M."/>
            <person name="Chistoserdova L."/>
        </authorList>
    </citation>
    <scope>NUCLEOTIDE SEQUENCE [LARGE SCALE GENOMIC DNA]</scope>
    <source>
        <strain evidence="27">SIP3-4</strain>
    </source>
</reference>
<evidence type="ECO:0000256" key="23">
    <source>
        <dbReference type="PIRNR" id="PIRNR001563"/>
    </source>
</evidence>
<evidence type="ECO:0000256" key="10">
    <source>
        <dbReference type="ARBA" id="ARBA00022598"/>
    </source>
</evidence>
<dbReference type="STRING" id="582744.Msip34_1543"/>
<evidence type="ECO:0000256" key="13">
    <source>
        <dbReference type="ARBA" id="ARBA00022840"/>
    </source>
</evidence>
<evidence type="ECO:0000256" key="15">
    <source>
        <dbReference type="ARBA" id="ARBA00022909"/>
    </source>
</evidence>
<comment type="catalytic activity">
    <reaction evidence="19">
        <text>(6S)-5,6,7,8-tetrahydrofolyl-(gamma-L-Glu)(n) + L-glutamate + ATP = (6S)-5,6,7,8-tetrahydrofolyl-(gamma-L-Glu)(n+1) + ADP + phosphate + H(+)</text>
        <dbReference type="Rhea" id="RHEA:10580"/>
        <dbReference type="Rhea" id="RHEA-COMP:14738"/>
        <dbReference type="Rhea" id="RHEA-COMP:14740"/>
        <dbReference type="ChEBI" id="CHEBI:15378"/>
        <dbReference type="ChEBI" id="CHEBI:29985"/>
        <dbReference type="ChEBI" id="CHEBI:30616"/>
        <dbReference type="ChEBI" id="CHEBI:43474"/>
        <dbReference type="ChEBI" id="CHEBI:141005"/>
        <dbReference type="ChEBI" id="CHEBI:456216"/>
        <dbReference type="EC" id="6.3.2.17"/>
    </reaction>
</comment>
<dbReference type="SUPFAM" id="SSF53244">
    <property type="entry name" value="MurD-like peptide ligases, peptide-binding domain"/>
    <property type="match status" value="1"/>
</dbReference>
<evidence type="ECO:0000256" key="21">
    <source>
        <dbReference type="ARBA" id="ARBA00049035"/>
    </source>
</evidence>
<evidence type="ECO:0000259" key="25">
    <source>
        <dbReference type="Pfam" id="PF08245"/>
    </source>
</evidence>
<comment type="function">
    <text evidence="2">Functions in two distinct reactions of the de novo folate biosynthetic pathway. Catalyzes the addition of a glutamate residue to dihydropteroate (7,8-dihydropteroate or H2Pte) to form dihydrofolate (7,8-dihydrofolate monoglutamate or H2Pte-Glu). Also catalyzes successive additions of L-glutamate to tetrahydrofolate or 10-formyltetrahydrofolate or 5,10-methylenetetrahydrofolate, leading to folylpolyglutamate derivatives.</text>
</comment>
<evidence type="ECO:0000256" key="3">
    <source>
        <dbReference type="ARBA" id="ARBA00004799"/>
    </source>
</evidence>
<evidence type="ECO:0000256" key="14">
    <source>
        <dbReference type="ARBA" id="ARBA00022842"/>
    </source>
</evidence>
<comment type="pathway">
    <text evidence="4">Cofactor biosynthesis; tetrahydrofolylpolyglutamate biosynthesis.</text>
</comment>
<dbReference type="Gene3D" id="3.90.190.20">
    <property type="entry name" value="Mur ligase, C-terminal domain"/>
    <property type="match status" value="1"/>
</dbReference>
<reference evidence="26 27" key="2">
    <citation type="journal article" date="2011" name="J. Bacteriol.">
        <title>Genomes of three methylotrophs from a single niche uncover genetic and metabolic divergence of Methylophilaceae.</title>
        <authorList>
            <person name="Lapidus A."/>
            <person name="Clum A."/>
            <person name="Labutti K."/>
            <person name="Kaluzhnaya M.G."/>
            <person name="Lim S."/>
            <person name="Beck D.A."/>
            <person name="Glavina Del Rio T."/>
            <person name="Nolan M."/>
            <person name="Mavromatis K."/>
            <person name="Huntemann M."/>
            <person name="Lucas S."/>
            <person name="Lidstrom M.E."/>
            <person name="Ivanova N."/>
            <person name="Chistoserdova L."/>
        </authorList>
    </citation>
    <scope>NUCLEOTIDE SEQUENCE [LARGE SCALE GENOMIC DNA]</scope>
    <source>
        <strain evidence="26 27">SIP3-4</strain>
    </source>
</reference>
<comment type="cofactor">
    <cofactor evidence="1">
        <name>Mg(2+)</name>
        <dbReference type="ChEBI" id="CHEBI:18420"/>
    </cofactor>
</comment>
<dbReference type="GO" id="GO:0046872">
    <property type="term" value="F:metal ion binding"/>
    <property type="evidence" value="ECO:0007669"/>
    <property type="project" value="UniProtKB-KW"/>
</dbReference>
<dbReference type="FunFam" id="3.40.1190.10:FF:000004">
    <property type="entry name" value="Dihydrofolate synthase/folylpolyglutamate synthase"/>
    <property type="match status" value="1"/>
</dbReference>
<comment type="catalytic activity">
    <reaction evidence="22">
        <text>7,8-dihydropteroate + L-glutamate + ATP = 7,8-dihydrofolate + ADP + phosphate + H(+)</text>
        <dbReference type="Rhea" id="RHEA:23584"/>
        <dbReference type="ChEBI" id="CHEBI:15378"/>
        <dbReference type="ChEBI" id="CHEBI:17839"/>
        <dbReference type="ChEBI" id="CHEBI:29985"/>
        <dbReference type="ChEBI" id="CHEBI:30616"/>
        <dbReference type="ChEBI" id="CHEBI:43474"/>
        <dbReference type="ChEBI" id="CHEBI:57451"/>
        <dbReference type="ChEBI" id="CHEBI:456216"/>
        <dbReference type="EC" id="6.3.2.12"/>
    </reaction>
</comment>
<dbReference type="GO" id="GO:0008841">
    <property type="term" value="F:dihydrofolate synthase activity"/>
    <property type="evidence" value="ECO:0007669"/>
    <property type="project" value="UniProtKB-EC"/>
</dbReference>
<evidence type="ECO:0000256" key="17">
    <source>
        <dbReference type="ARBA" id="ARBA00030592"/>
    </source>
</evidence>
<evidence type="ECO:0000256" key="11">
    <source>
        <dbReference type="ARBA" id="ARBA00022723"/>
    </source>
</evidence>
<feature type="domain" description="Mur ligase C-terminal" evidence="24">
    <location>
        <begin position="291"/>
        <end position="413"/>
    </location>
</feature>
<evidence type="ECO:0000256" key="18">
    <source>
        <dbReference type="ARBA" id="ARBA00032510"/>
    </source>
</evidence>
<evidence type="ECO:0000256" key="8">
    <source>
        <dbReference type="ARBA" id="ARBA00013025"/>
    </source>
</evidence>
<dbReference type="Proteomes" id="UP000002743">
    <property type="component" value="Chromosome"/>
</dbReference>
<evidence type="ECO:0000256" key="4">
    <source>
        <dbReference type="ARBA" id="ARBA00005150"/>
    </source>
</evidence>
<dbReference type="EC" id="6.3.2.12" evidence="7"/>
<evidence type="ECO:0000256" key="2">
    <source>
        <dbReference type="ARBA" id="ARBA00002714"/>
    </source>
</evidence>
<evidence type="ECO:0000256" key="9">
    <source>
        <dbReference type="ARBA" id="ARBA00019357"/>
    </source>
</evidence>
<sequence length="430" mass="46597">MTDLSTPPDSLQGWLQYIEALHPKSIAMGLARVQAVRQRLDLPLGFVVITVAGTNGKGSTCAMLEQVYLQAGYRVGCYTSPHILRYNERVRIMGREAADADLCAAFARVEEARGDTALTYFEFGTLAALCCFCQHALDVVILEVGLGGRLDAVNVVDADVAIVTSIDLDHMDYLGDNRESIGFEKAGVYRAGRAAICADASPPATLLKHAETIQAELLCIHRDFHYQVQFGRWHYQWADFTLHDLPLPALAGDFQLSNASAVLTAIQSLHDKLPVNAEAIHAGLQHVNLAGRFDVRQSAPSVILDVAHNPHAATALASNLNAQANAGRTLAVFAMLADKDIPGMVAAVHATVHAWYLADIPQIRGAKATQLQEAVTEIDPDVPVHVYRTVAEAYRQACIDAGENDRIIVFGSFFTVADVMQLLPASPDNH</sequence>
<comment type="similarity">
    <text evidence="5 23">Belongs to the folylpolyglutamate synthase family.</text>
</comment>
<keyword evidence="12 23" id="KW-0547">Nucleotide-binding</keyword>
<dbReference type="Pfam" id="PF08245">
    <property type="entry name" value="Mur_ligase_M"/>
    <property type="match status" value="1"/>
</dbReference>
<keyword evidence="14" id="KW-0460">Magnesium</keyword>
<dbReference type="GO" id="GO:0046654">
    <property type="term" value="P:tetrahydrofolate biosynthetic process"/>
    <property type="evidence" value="ECO:0007669"/>
    <property type="project" value="UniProtKB-UniPathway"/>
</dbReference>
<evidence type="ECO:0000256" key="20">
    <source>
        <dbReference type="ARBA" id="ARBA00047808"/>
    </source>
</evidence>
<dbReference type="SUPFAM" id="SSF53623">
    <property type="entry name" value="MurD-like peptide ligases, catalytic domain"/>
    <property type="match status" value="1"/>
</dbReference>
<dbReference type="EC" id="6.3.2.17" evidence="8"/>
<comment type="catalytic activity">
    <reaction evidence="21">
        <text>(6R)-5,10-methylenetetrahydrofolyl-(gamma-L-Glu)(n) + L-glutamate + ATP = (6R)-5,10-methylenetetrahydrofolyl-(gamma-L-Glu)(n+1) + ADP + phosphate + H(+)</text>
        <dbReference type="Rhea" id="RHEA:51912"/>
        <dbReference type="Rhea" id="RHEA-COMP:13257"/>
        <dbReference type="Rhea" id="RHEA-COMP:13258"/>
        <dbReference type="ChEBI" id="CHEBI:15378"/>
        <dbReference type="ChEBI" id="CHEBI:29985"/>
        <dbReference type="ChEBI" id="CHEBI:30616"/>
        <dbReference type="ChEBI" id="CHEBI:43474"/>
        <dbReference type="ChEBI" id="CHEBI:136572"/>
        <dbReference type="ChEBI" id="CHEBI:456216"/>
        <dbReference type="EC" id="6.3.2.17"/>
    </reaction>
</comment>